<evidence type="ECO:0000313" key="3">
    <source>
        <dbReference type="Proteomes" id="UP000183635"/>
    </source>
</evidence>
<dbReference type="GO" id="GO:0030288">
    <property type="term" value="C:outer membrane-bounded periplasmic space"/>
    <property type="evidence" value="ECO:0007669"/>
    <property type="project" value="TreeGrafter"/>
</dbReference>
<proteinExistence type="predicted"/>
<reference evidence="2 3" key="1">
    <citation type="submission" date="2016-10" db="EMBL/GenBank/DDBJ databases">
        <authorList>
            <person name="de Groot N.N."/>
        </authorList>
    </citation>
    <scope>NUCLEOTIDE SEQUENCE [LARGE SCALE GENOMIC DNA]</scope>
    <source>
        <strain evidence="2 3">DSM 8537</strain>
    </source>
</reference>
<dbReference type="PANTHER" id="PTHR30006:SF25">
    <property type="entry name" value="PHOSPHOGLYCERATE TRANSPORT REGULATORY PROTEIN PGTC"/>
    <property type="match status" value="1"/>
</dbReference>
<gene>
    <name evidence="2" type="ORF">SAMN04488021_10783</name>
</gene>
<dbReference type="EMBL" id="FOPU01000007">
    <property type="protein sequence ID" value="SFH33640.1"/>
    <property type="molecule type" value="Genomic_DNA"/>
</dbReference>
<sequence length="373" mass="40761">MPQLVNGVRLGQAFAIMRLALLPALLILALTGIARAEAVLFPAPSGRAAGELLVYSSLDDDLARPLIRAFQDRRPDLAVRYENLLTGALHDRIVAETQAGRGTADFAFSSAMDLQVKLANDGFARPVVTPDTPDWPDWANWRDTAYALTFEPAVFAYHKPSFRDHPPPSTRAELLRWLAEHPAEARGRIGTYDPARSGVGYLFLARDQELYPRIWDIVREMGRTGVRQYPTTAEILTRIADGRLAVGYNLLGSYAADWARQHPEEVGVILPRDFTVVVSRVALVPRAARAPERGAEFLAFLMSPDGQALLSRTLRLSAVSLEVAGQAQPAGGMAGLEGVRLKPVPVSPGLLAYLDQATRARLLARWNAALSAK</sequence>
<name>A0A1I2Z7D7_9RHOB</name>
<dbReference type="AlphaFoldDB" id="A0A1I2Z7D7"/>
<dbReference type="Gene3D" id="3.40.190.10">
    <property type="entry name" value="Periplasmic binding protein-like II"/>
    <property type="match status" value="2"/>
</dbReference>
<dbReference type="SUPFAM" id="SSF53850">
    <property type="entry name" value="Periplasmic binding protein-like II"/>
    <property type="match status" value="1"/>
</dbReference>
<dbReference type="STRING" id="34004.SAMN04488021_10783"/>
<accession>A0A1I2Z7D7</accession>
<dbReference type="InterPro" id="IPR006059">
    <property type="entry name" value="SBP"/>
</dbReference>
<organism evidence="2 3">
    <name type="scientific">Paracoccus aminovorans</name>
    <dbReference type="NCBI Taxonomy" id="34004"/>
    <lineage>
        <taxon>Bacteria</taxon>
        <taxon>Pseudomonadati</taxon>
        <taxon>Pseudomonadota</taxon>
        <taxon>Alphaproteobacteria</taxon>
        <taxon>Rhodobacterales</taxon>
        <taxon>Paracoccaceae</taxon>
        <taxon>Paracoccus</taxon>
    </lineage>
</organism>
<protein>
    <submittedName>
        <fullName evidence="2">Iron(III) transport system substrate-binding protein</fullName>
    </submittedName>
</protein>
<evidence type="ECO:0000313" key="2">
    <source>
        <dbReference type="EMBL" id="SFH33640.1"/>
    </source>
</evidence>
<dbReference type="Proteomes" id="UP000183635">
    <property type="component" value="Unassembled WGS sequence"/>
</dbReference>
<evidence type="ECO:0000256" key="1">
    <source>
        <dbReference type="ARBA" id="ARBA00022729"/>
    </source>
</evidence>
<keyword evidence="1" id="KW-0732">Signal</keyword>
<dbReference type="Pfam" id="PF13416">
    <property type="entry name" value="SBP_bac_8"/>
    <property type="match status" value="1"/>
</dbReference>
<dbReference type="PANTHER" id="PTHR30006">
    <property type="entry name" value="THIAMINE-BINDING PERIPLASMIC PROTEIN-RELATED"/>
    <property type="match status" value="1"/>
</dbReference>
<keyword evidence="3" id="KW-1185">Reference proteome</keyword>